<dbReference type="AlphaFoldDB" id="A0A1E3UHL7"/>
<feature type="domain" description="PAS fold-3" evidence="1">
    <location>
        <begin position="42"/>
        <end position="111"/>
    </location>
</feature>
<dbReference type="Gene3D" id="3.30.450.20">
    <property type="entry name" value="PAS domain"/>
    <property type="match status" value="1"/>
</dbReference>
<evidence type="ECO:0000259" key="1">
    <source>
        <dbReference type="Pfam" id="PF08447"/>
    </source>
</evidence>
<protein>
    <recommendedName>
        <fullName evidence="1">PAS fold-3 domain-containing protein</fullName>
    </recommendedName>
</protein>
<accession>A0A1E3UHL7</accession>
<dbReference type="InterPro" id="IPR013655">
    <property type="entry name" value="PAS_fold_3"/>
</dbReference>
<dbReference type="RefSeq" id="WP_069431673.1">
    <property type="nucleotide sequence ID" value="NZ_MEHA01000009.1"/>
</dbReference>
<evidence type="ECO:0000313" key="3">
    <source>
        <dbReference type="Proteomes" id="UP000094271"/>
    </source>
</evidence>
<dbReference type="InterPro" id="IPR035965">
    <property type="entry name" value="PAS-like_dom_sf"/>
</dbReference>
<comment type="caution">
    <text evidence="2">The sequence shown here is derived from an EMBL/GenBank/DDBJ whole genome shotgun (WGS) entry which is preliminary data.</text>
</comment>
<dbReference type="SUPFAM" id="SSF55785">
    <property type="entry name" value="PYP-like sensor domain (PAS domain)"/>
    <property type="match status" value="1"/>
</dbReference>
<gene>
    <name evidence="2" type="ORF">BEI59_14340</name>
</gene>
<name>A0A1E3UHL7_9FIRM</name>
<dbReference type="Proteomes" id="UP000094271">
    <property type="component" value="Unassembled WGS sequence"/>
</dbReference>
<dbReference type="CDD" id="cd00130">
    <property type="entry name" value="PAS"/>
    <property type="match status" value="1"/>
</dbReference>
<evidence type="ECO:0000313" key="2">
    <source>
        <dbReference type="EMBL" id="ODR51419.1"/>
    </source>
</evidence>
<dbReference type="InterPro" id="IPR000014">
    <property type="entry name" value="PAS"/>
</dbReference>
<dbReference type="EMBL" id="MEHA01000009">
    <property type="protein sequence ID" value="ODR51419.1"/>
    <property type="molecule type" value="Genomic_DNA"/>
</dbReference>
<sequence>MGGARMSLFDINPDREEAFLYKAVSSICSDYLYIWDLEEDILLASPNMVSDLGLDGNRMTNCFHSGIKWIHPHDRERVRELYRTFIRSDEDSQNLEYQALTADGNYIWLSGREKKNVTIREKHC</sequence>
<proteinExistence type="predicted"/>
<reference evidence="2 3" key="1">
    <citation type="submission" date="2016-08" db="EMBL/GenBank/DDBJ databases">
        <authorList>
            <person name="Seilhamer J.J."/>
        </authorList>
    </citation>
    <scope>NUCLEOTIDE SEQUENCE [LARGE SCALE GENOMIC DNA]</scope>
    <source>
        <strain evidence="2 3">NML150140-1</strain>
    </source>
</reference>
<organism evidence="2 3">
    <name type="scientific">Eisenbergiella tayi</name>
    <dbReference type="NCBI Taxonomy" id="1432052"/>
    <lineage>
        <taxon>Bacteria</taxon>
        <taxon>Bacillati</taxon>
        <taxon>Bacillota</taxon>
        <taxon>Clostridia</taxon>
        <taxon>Lachnospirales</taxon>
        <taxon>Lachnospiraceae</taxon>
        <taxon>Eisenbergiella</taxon>
    </lineage>
</organism>
<dbReference type="Pfam" id="PF08447">
    <property type="entry name" value="PAS_3"/>
    <property type="match status" value="1"/>
</dbReference>